<evidence type="ECO:0000313" key="2">
    <source>
        <dbReference type="Proteomes" id="UP000712673"/>
    </source>
</evidence>
<sequence length="184" mass="20212">MIIPYMPGVLTLPIETYWDGTPCHETPLHATVALGLDTQGLCLTATMPLQAAPRIPSEMPLTRVANLWEYDVVECFLAGPGRYLEVELGAGGHFLVLDFSAPRVRQNDYATFTPAMTFEPALAGHTVWRASIHLPWSMLPEPIQGVNAYVISGGKHLCYQPLPGPAPDFHQPARFPAVRLAERP</sequence>
<dbReference type="PANTHER" id="PTHR31475">
    <property type="entry name" value="UPF0462 PROTEIN"/>
    <property type="match status" value="1"/>
</dbReference>
<evidence type="ECO:0008006" key="3">
    <source>
        <dbReference type="Google" id="ProtNLM"/>
    </source>
</evidence>
<dbReference type="Gene3D" id="2.60.40.1190">
    <property type="match status" value="1"/>
</dbReference>
<dbReference type="EMBL" id="VGLS01000277">
    <property type="protein sequence ID" value="MBM3224204.1"/>
    <property type="molecule type" value="Genomic_DNA"/>
</dbReference>
<proteinExistence type="predicted"/>
<name>A0A938B2N5_UNCTE</name>
<accession>A0A938B2N5</accession>
<gene>
    <name evidence="1" type="ORF">FJZ47_10420</name>
</gene>
<comment type="caution">
    <text evidence="1">The sequence shown here is derived from an EMBL/GenBank/DDBJ whole genome shotgun (WGS) entry which is preliminary data.</text>
</comment>
<dbReference type="AlphaFoldDB" id="A0A938B2N5"/>
<dbReference type="PANTHER" id="PTHR31475:SF5">
    <property type="entry name" value="UPF0462 PROTEIN C4ORF33 HOMOLOG"/>
    <property type="match status" value="1"/>
</dbReference>
<organism evidence="1 2">
    <name type="scientific">Tectimicrobiota bacterium</name>
    <dbReference type="NCBI Taxonomy" id="2528274"/>
    <lineage>
        <taxon>Bacteria</taxon>
        <taxon>Pseudomonadati</taxon>
        <taxon>Nitrospinota/Tectimicrobiota group</taxon>
        <taxon>Candidatus Tectimicrobiota</taxon>
    </lineage>
</organism>
<protein>
    <recommendedName>
        <fullName evidence="3">Carbohydrate-binding domain-containing protein</fullName>
    </recommendedName>
</protein>
<evidence type="ECO:0000313" key="1">
    <source>
        <dbReference type="EMBL" id="MBM3224204.1"/>
    </source>
</evidence>
<dbReference type="Proteomes" id="UP000712673">
    <property type="component" value="Unassembled WGS sequence"/>
</dbReference>
<reference evidence="1" key="1">
    <citation type="submission" date="2019-03" db="EMBL/GenBank/DDBJ databases">
        <title>Lake Tanganyika Metagenome-Assembled Genomes (MAGs).</title>
        <authorList>
            <person name="Tran P."/>
        </authorList>
    </citation>
    <scope>NUCLEOTIDE SEQUENCE</scope>
    <source>
        <strain evidence="1">K_DeepCast_65m_m2_066</strain>
    </source>
</reference>